<reference evidence="2" key="1">
    <citation type="journal article" date="2022" name="Int. J. Syst. Evol. Microbiol.">
        <title>Prevotella lacticifex sp. nov., isolated from the rumen of cows.</title>
        <authorList>
            <person name="Shinkai T."/>
            <person name="Ikeyama N."/>
            <person name="Kumagai M."/>
            <person name="Ohmori H."/>
            <person name="Sakamoto M."/>
            <person name="Ohkuma M."/>
            <person name="Mitsumori M."/>
        </authorList>
    </citation>
    <scope>NUCLEOTIDE SEQUENCE</scope>
    <source>
        <strain evidence="2">R5076</strain>
    </source>
</reference>
<dbReference type="Proteomes" id="UP000825483">
    <property type="component" value="Unassembled WGS sequence"/>
</dbReference>
<evidence type="ECO:0000256" key="1">
    <source>
        <dbReference type="SAM" id="SignalP"/>
    </source>
</evidence>
<sequence>MKKIKTTYLAVVMLMLLPALALTACSDDDDTVHVNFDQSTVAGSWKVEKMDSVVLTTDKNGKMERTTIQTVNYDSRYASFNNDKSYSIYETAGGATTTILERGTYTVVTGSFRIDLSSGRKLHWLKTEGSTMTLEEYNANDGSRRARYTLSKI</sequence>
<keyword evidence="1" id="KW-0732">Signal</keyword>
<gene>
    <name evidence="2" type="ORF">PRLR5076_30250</name>
</gene>
<evidence type="ECO:0008006" key="4">
    <source>
        <dbReference type="Google" id="ProtNLM"/>
    </source>
</evidence>
<protein>
    <recommendedName>
        <fullName evidence="4">Lipocalin-like domain-containing protein</fullName>
    </recommendedName>
</protein>
<organism evidence="2 3">
    <name type="scientific">Prevotella lacticifex</name>
    <dbReference type="NCBI Taxonomy" id="2854755"/>
    <lineage>
        <taxon>Bacteria</taxon>
        <taxon>Pseudomonadati</taxon>
        <taxon>Bacteroidota</taxon>
        <taxon>Bacteroidia</taxon>
        <taxon>Bacteroidales</taxon>
        <taxon>Prevotellaceae</taxon>
        <taxon>Prevotella</taxon>
    </lineage>
</organism>
<comment type="caution">
    <text evidence="2">The sequence shown here is derived from an EMBL/GenBank/DDBJ whole genome shotgun (WGS) entry which is preliminary data.</text>
</comment>
<name>A0A9R1CCT7_9BACT</name>
<dbReference type="AlphaFoldDB" id="A0A9R1CCT7"/>
<proteinExistence type="predicted"/>
<dbReference type="GeneID" id="72467868"/>
<evidence type="ECO:0000313" key="2">
    <source>
        <dbReference type="EMBL" id="GJG60174.1"/>
    </source>
</evidence>
<feature type="chain" id="PRO_5040217988" description="Lipocalin-like domain-containing protein" evidence="1">
    <location>
        <begin position="22"/>
        <end position="153"/>
    </location>
</feature>
<keyword evidence="3" id="KW-1185">Reference proteome</keyword>
<evidence type="ECO:0000313" key="3">
    <source>
        <dbReference type="Proteomes" id="UP000825483"/>
    </source>
</evidence>
<dbReference type="RefSeq" id="WP_223926579.1">
    <property type="nucleotide sequence ID" value="NZ_BPTU01000001.1"/>
</dbReference>
<dbReference type="PROSITE" id="PS51257">
    <property type="entry name" value="PROKAR_LIPOPROTEIN"/>
    <property type="match status" value="1"/>
</dbReference>
<accession>A0A9R1CCT7</accession>
<feature type="signal peptide" evidence="1">
    <location>
        <begin position="1"/>
        <end position="21"/>
    </location>
</feature>
<dbReference type="EMBL" id="BPUB01000003">
    <property type="protein sequence ID" value="GJG60174.1"/>
    <property type="molecule type" value="Genomic_DNA"/>
</dbReference>